<protein>
    <submittedName>
        <fullName evidence="1">Uncharacterized protein</fullName>
    </submittedName>
</protein>
<dbReference type="Proteomes" id="UP000011531">
    <property type="component" value="Unassembled WGS sequence"/>
</dbReference>
<gene>
    <name evidence="1" type="ORF">C492_12529</name>
</gene>
<sequence length="83" mass="9235">MTELTIPPDADEERAAQLVREHVEVGDVVEVRSEEWADERQNVDVEGTVTALEPGYLELDEQPPGEGSVRYDEIHTISTIDSA</sequence>
<dbReference type="STRING" id="1227498.C492_12529"/>
<dbReference type="EMBL" id="AOIA01000115">
    <property type="protein sequence ID" value="ELY58259.1"/>
    <property type="molecule type" value="Genomic_DNA"/>
</dbReference>
<dbReference type="AlphaFoldDB" id="L9X927"/>
<name>L9X927_9EURY</name>
<evidence type="ECO:0000313" key="1">
    <source>
        <dbReference type="EMBL" id="ELY58259.1"/>
    </source>
</evidence>
<proteinExistence type="predicted"/>
<evidence type="ECO:0000313" key="2">
    <source>
        <dbReference type="Proteomes" id="UP000011531"/>
    </source>
</evidence>
<dbReference type="OrthoDB" id="155751at2157"/>
<dbReference type="RefSeq" id="WP_008423906.1">
    <property type="nucleotide sequence ID" value="NZ_AOIA01000115.1"/>
</dbReference>
<comment type="caution">
    <text evidence="1">The sequence shown here is derived from an EMBL/GenBank/DDBJ whole genome shotgun (WGS) entry which is preliminary data.</text>
</comment>
<accession>L9X927</accession>
<keyword evidence="2" id="KW-1185">Reference proteome</keyword>
<organism evidence="1 2">
    <name type="scientific">Natronococcus jeotgali DSM 18795</name>
    <dbReference type="NCBI Taxonomy" id="1227498"/>
    <lineage>
        <taxon>Archaea</taxon>
        <taxon>Methanobacteriati</taxon>
        <taxon>Methanobacteriota</taxon>
        <taxon>Stenosarchaea group</taxon>
        <taxon>Halobacteria</taxon>
        <taxon>Halobacteriales</taxon>
        <taxon>Natrialbaceae</taxon>
        <taxon>Natronococcus</taxon>
    </lineage>
</organism>
<reference evidence="1 2" key="1">
    <citation type="journal article" date="2014" name="PLoS Genet.">
        <title>Phylogenetically driven sequencing of extremely halophilic archaea reveals strategies for static and dynamic osmo-response.</title>
        <authorList>
            <person name="Becker E.A."/>
            <person name="Seitzer P.M."/>
            <person name="Tritt A."/>
            <person name="Larsen D."/>
            <person name="Krusor M."/>
            <person name="Yao A.I."/>
            <person name="Wu D."/>
            <person name="Madern D."/>
            <person name="Eisen J.A."/>
            <person name="Darling A.E."/>
            <person name="Facciotti M.T."/>
        </authorList>
    </citation>
    <scope>NUCLEOTIDE SEQUENCE [LARGE SCALE GENOMIC DNA]</scope>
    <source>
        <strain evidence="1 2">DSM 18795</strain>
    </source>
</reference>